<dbReference type="GO" id="GO:0008270">
    <property type="term" value="F:zinc ion binding"/>
    <property type="evidence" value="ECO:0007669"/>
    <property type="project" value="UniProtKB-KW"/>
</dbReference>
<dbReference type="Proteomes" id="UP000631114">
    <property type="component" value="Unassembled WGS sequence"/>
</dbReference>
<dbReference type="PRINTS" id="PR01848">
    <property type="entry name" value="U2AUXFACTOR"/>
</dbReference>
<dbReference type="EMBL" id="JADFTS010000002">
    <property type="protein sequence ID" value="KAF9618537.1"/>
    <property type="molecule type" value="Genomic_DNA"/>
</dbReference>
<gene>
    <name evidence="5" type="ORF">IFM89_002232</name>
</gene>
<dbReference type="GO" id="GO:0089701">
    <property type="term" value="C:U2AF complex"/>
    <property type="evidence" value="ECO:0007669"/>
    <property type="project" value="InterPro"/>
</dbReference>
<proteinExistence type="predicted"/>
<evidence type="ECO:0000313" key="5">
    <source>
        <dbReference type="EMBL" id="KAF9618537.1"/>
    </source>
</evidence>
<evidence type="ECO:0000256" key="1">
    <source>
        <dbReference type="ARBA" id="ARBA00022723"/>
    </source>
</evidence>
<evidence type="ECO:0000256" key="4">
    <source>
        <dbReference type="ARBA" id="ARBA00022833"/>
    </source>
</evidence>
<accession>A0A835IL95</accession>
<dbReference type="Gene3D" id="3.30.70.330">
    <property type="match status" value="1"/>
</dbReference>
<dbReference type="InterPro" id="IPR012677">
    <property type="entry name" value="Nucleotide-bd_a/b_plait_sf"/>
</dbReference>
<protein>
    <recommendedName>
        <fullName evidence="7">RRM domain-containing protein</fullName>
    </recommendedName>
</protein>
<keyword evidence="1" id="KW-0479">Metal-binding</keyword>
<dbReference type="GO" id="GO:0000398">
    <property type="term" value="P:mRNA splicing, via spliceosome"/>
    <property type="evidence" value="ECO:0007669"/>
    <property type="project" value="InterPro"/>
</dbReference>
<comment type="caution">
    <text evidence="5">The sequence shown here is derived from an EMBL/GenBank/DDBJ whole genome shotgun (WGS) entry which is preliminary data.</text>
</comment>
<sequence length="222" mass="26106">MEVIKKENIDAWKWLQKEGYETWARSHFSEELKAEQVCNNFSESFNSWILELRDLPIVNLLDQYHLLLMSLRYKRKQACKGWDQNGLVPRVNKHIAKMIEICPSYIFEGFVNGFSAKTSRQQRRQVADVSNKLQTNETEITKKESNLAKIKVVDFYKDLFEELSKYGEIESLNIYDNLADHMVGNVYVQFREEEHVVAAAVQYLTRRFYAGVVHLISTSLWL</sequence>
<reference evidence="5 6" key="1">
    <citation type="submission" date="2020-10" db="EMBL/GenBank/DDBJ databases">
        <title>The Coptis chinensis genome and diversification of protoberbering-type alkaloids.</title>
        <authorList>
            <person name="Wang B."/>
            <person name="Shu S."/>
            <person name="Song C."/>
            <person name="Liu Y."/>
        </authorList>
    </citation>
    <scope>NUCLEOTIDE SEQUENCE [LARGE SCALE GENOMIC DNA]</scope>
    <source>
        <strain evidence="5">HL-2020</strain>
        <tissue evidence="5">Leaf</tissue>
    </source>
</reference>
<name>A0A835IL95_9MAGN</name>
<dbReference type="InterPro" id="IPR009145">
    <property type="entry name" value="U2AF_small"/>
</dbReference>
<dbReference type="SUPFAM" id="SSF54928">
    <property type="entry name" value="RNA-binding domain, RBD"/>
    <property type="match status" value="1"/>
</dbReference>
<organism evidence="5 6">
    <name type="scientific">Coptis chinensis</name>
    <dbReference type="NCBI Taxonomy" id="261450"/>
    <lineage>
        <taxon>Eukaryota</taxon>
        <taxon>Viridiplantae</taxon>
        <taxon>Streptophyta</taxon>
        <taxon>Embryophyta</taxon>
        <taxon>Tracheophyta</taxon>
        <taxon>Spermatophyta</taxon>
        <taxon>Magnoliopsida</taxon>
        <taxon>Ranunculales</taxon>
        <taxon>Ranunculaceae</taxon>
        <taxon>Coptidoideae</taxon>
        <taxon>Coptis</taxon>
    </lineage>
</organism>
<keyword evidence="6" id="KW-1185">Reference proteome</keyword>
<keyword evidence="3" id="KW-0863">Zinc-finger</keyword>
<dbReference type="OrthoDB" id="423462at2759"/>
<dbReference type="PANTHER" id="PTHR12620">
    <property type="entry name" value="U2 SNRNP AUXILIARY FACTOR, SMALL SUBUNIT"/>
    <property type="match status" value="1"/>
</dbReference>
<keyword evidence="2" id="KW-0677">Repeat</keyword>
<keyword evidence="4" id="KW-0862">Zinc</keyword>
<dbReference type="AlphaFoldDB" id="A0A835IL95"/>
<evidence type="ECO:0008006" key="7">
    <source>
        <dbReference type="Google" id="ProtNLM"/>
    </source>
</evidence>
<evidence type="ECO:0000256" key="2">
    <source>
        <dbReference type="ARBA" id="ARBA00022737"/>
    </source>
</evidence>
<dbReference type="InterPro" id="IPR035979">
    <property type="entry name" value="RBD_domain_sf"/>
</dbReference>
<dbReference type="GO" id="GO:0003723">
    <property type="term" value="F:RNA binding"/>
    <property type="evidence" value="ECO:0007669"/>
    <property type="project" value="InterPro"/>
</dbReference>
<evidence type="ECO:0000256" key="3">
    <source>
        <dbReference type="ARBA" id="ARBA00022771"/>
    </source>
</evidence>
<evidence type="ECO:0000313" key="6">
    <source>
        <dbReference type="Proteomes" id="UP000631114"/>
    </source>
</evidence>